<reference evidence="6" key="1">
    <citation type="journal article" date="2013" name="Nature">
        <title>Pan genome of the phytoplankton Emiliania underpins its global distribution.</title>
        <authorList>
            <person name="Read B.A."/>
            <person name="Kegel J."/>
            <person name="Klute M.J."/>
            <person name="Kuo A."/>
            <person name="Lefebvre S.C."/>
            <person name="Maumus F."/>
            <person name="Mayer C."/>
            <person name="Miller J."/>
            <person name="Monier A."/>
            <person name="Salamov A."/>
            <person name="Young J."/>
            <person name="Aguilar M."/>
            <person name="Claverie J.M."/>
            <person name="Frickenhaus S."/>
            <person name="Gonzalez K."/>
            <person name="Herman E.K."/>
            <person name="Lin Y.C."/>
            <person name="Napier J."/>
            <person name="Ogata H."/>
            <person name="Sarno A.F."/>
            <person name="Shmutz J."/>
            <person name="Schroeder D."/>
            <person name="de Vargas C."/>
            <person name="Verret F."/>
            <person name="von Dassow P."/>
            <person name="Valentin K."/>
            <person name="Van de Peer Y."/>
            <person name="Wheeler G."/>
            <person name="Dacks J.B."/>
            <person name="Delwiche C.F."/>
            <person name="Dyhrman S.T."/>
            <person name="Glockner G."/>
            <person name="John U."/>
            <person name="Richards T."/>
            <person name="Worden A.Z."/>
            <person name="Zhang X."/>
            <person name="Grigoriev I.V."/>
            <person name="Allen A.E."/>
            <person name="Bidle K."/>
            <person name="Borodovsky M."/>
            <person name="Bowler C."/>
            <person name="Brownlee C."/>
            <person name="Cock J.M."/>
            <person name="Elias M."/>
            <person name="Gladyshev V.N."/>
            <person name="Groth M."/>
            <person name="Guda C."/>
            <person name="Hadaegh A."/>
            <person name="Iglesias-Rodriguez M.D."/>
            <person name="Jenkins J."/>
            <person name="Jones B.M."/>
            <person name="Lawson T."/>
            <person name="Leese F."/>
            <person name="Lindquist E."/>
            <person name="Lobanov A."/>
            <person name="Lomsadze A."/>
            <person name="Malik S.B."/>
            <person name="Marsh M.E."/>
            <person name="Mackinder L."/>
            <person name="Mock T."/>
            <person name="Mueller-Roeber B."/>
            <person name="Pagarete A."/>
            <person name="Parker M."/>
            <person name="Probert I."/>
            <person name="Quesneville H."/>
            <person name="Raines C."/>
            <person name="Rensing S.A."/>
            <person name="Riano-Pachon D.M."/>
            <person name="Richier S."/>
            <person name="Rokitta S."/>
            <person name="Shiraiwa Y."/>
            <person name="Soanes D.M."/>
            <person name="van der Giezen M."/>
            <person name="Wahlund T.M."/>
            <person name="Williams B."/>
            <person name="Wilson W."/>
            <person name="Wolfe G."/>
            <person name="Wurch L.L."/>
        </authorList>
    </citation>
    <scope>NUCLEOTIDE SEQUENCE</scope>
</reference>
<dbReference type="InterPro" id="IPR050127">
    <property type="entry name" value="Serine_Proteases_S1"/>
</dbReference>
<dbReference type="InterPro" id="IPR009003">
    <property type="entry name" value="Peptidase_S1_PA"/>
</dbReference>
<organism evidence="5 6">
    <name type="scientific">Emiliania huxleyi (strain CCMP1516)</name>
    <dbReference type="NCBI Taxonomy" id="280463"/>
    <lineage>
        <taxon>Eukaryota</taxon>
        <taxon>Haptista</taxon>
        <taxon>Haptophyta</taxon>
        <taxon>Prymnesiophyceae</taxon>
        <taxon>Isochrysidales</taxon>
        <taxon>Noelaerhabdaceae</taxon>
        <taxon>Emiliania</taxon>
    </lineage>
</organism>
<proteinExistence type="predicted"/>
<protein>
    <recommendedName>
        <fullName evidence="4">Peptidase S1 domain-containing protein</fullName>
    </recommendedName>
</protein>
<dbReference type="GO" id="GO:0006508">
    <property type="term" value="P:proteolysis"/>
    <property type="evidence" value="ECO:0007669"/>
    <property type="project" value="UniProtKB-KW"/>
</dbReference>
<evidence type="ECO:0000256" key="3">
    <source>
        <dbReference type="ARBA" id="ARBA00023157"/>
    </source>
</evidence>
<dbReference type="PANTHER" id="PTHR24264">
    <property type="entry name" value="TRYPSIN-RELATED"/>
    <property type="match status" value="1"/>
</dbReference>
<accession>A0A0D3IWM3</accession>
<evidence type="ECO:0000256" key="1">
    <source>
        <dbReference type="ARBA" id="ARBA00022670"/>
    </source>
</evidence>
<sequence>MGARLLRSDASHGEFPFLVSLRRPFVGYPGEHHCCGGTLLSPCWVVTAAHCTTAVTTVVAGLHKRNGNSWFTPSETEHAVIDWIQHPDWDPDNLLPSKNEADIMLLKLGNCVTTTSEAAPVDALDGPGYTDLQVPGRLLQVAGWGLLSSRGELEGSAADVLQKAIVPVVSRSACRSAYEGVDGCSGGSCVTLNMLCAGYDEGGIGSCDGDSGRPLFHQDPQEGYVLVGIVSFGTTAGCAVPGVPGVYTRVASYVNWIENNAPYDGLAYALNPRSVPTLRVEL</sequence>
<dbReference type="RefSeq" id="XP_005768087.1">
    <property type="nucleotide sequence ID" value="XM_005768030.1"/>
</dbReference>
<dbReference type="InterPro" id="IPR043504">
    <property type="entry name" value="Peptidase_S1_PA_chymotrypsin"/>
</dbReference>
<dbReference type="InterPro" id="IPR001314">
    <property type="entry name" value="Peptidase_S1A"/>
</dbReference>
<dbReference type="InterPro" id="IPR018114">
    <property type="entry name" value="TRYPSIN_HIS"/>
</dbReference>
<dbReference type="eggNOG" id="KOG3627">
    <property type="taxonomic scope" value="Eukaryota"/>
</dbReference>
<dbReference type="PROSITE" id="PS50240">
    <property type="entry name" value="TRYPSIN_DOM"/>
    <property type="match status" value="1"/>
</dbReference>
<keyword evidence="1" id="KW-0645">Protease</keyword>
<dbReference type="CDD" id="cd00190">
    <property type="entry name" value="Tryp_SPc"/>
    <property type="match status" value="1"/>
</dbReference>
<evidence type="ECO:0000313" key="5">
    <source>
        <dbReference type="EnsemblProtists" id="EOD15658"/>
    </source>
</evidence>
<dbReference type="Pfam" id="PF00089">
    <property type="entry name" value="Trypsin"/>
    <property type="match status" value="1"/>
</dbReference>
<dbReference type="PRINTS" id="PR00722">
    <property type="entry name" value="CHYMOTRYPSIN"/>
</dbReference>
<dbReference type="GeneID" id="17261810"/>
<dbReference type="EnsemblProtists" id="EOD15658">
    <property type="protein sequence ID" value="EOD15658"/>
    <property type="gene ID" value="EMIHUDRAFT_211212"/>
</dbReference>
<dbReference type="AlphaFoldDB" id="A0A0D3IWM3"/>
<evidence type="ECO:0000313" key="6">
    <source>
        <dbReference type="Proteomes" id="UP000013827"/>
    </source>
</evidence>
<feature type="domain" description="Peptidase S1" evidence="4">
    <location>
        <begin position="1"/>
        <end position="262"/>
    </location>
</feature>
<dbReference type="OMA" id="YPCYDPA"/>
<dbReference type="FunFam" id="2.40.10.10:FF:000002">
    <property type="entry name" value="Transmembrane protease serine"/>
    <property type="match status" value="1"/>
</dbReference>
<dbReference type="HOGENOM" id="CLU_006842_7_0_1"/>
<dbReference type="GO" id="GO:0005615">
    <property type="term" value="C:extracellular space"/>
    <property type="evidence" value="ECO:0007669"/>
    <property type="project" value="TreeGrafter"/>
</dbReference>
<dbReference type="Gene3D" id="2.40.10.10">
    <property type="entry name" value="Trypsin-like serine proteases"/>
    <property type="match status" value="1"/>
</dbReference>
<keyword evidence="2" id="KW-0378">Hydrolase</keyword>
<dbReference type="InterPro" id="IPR001254">
    <property type="entry name" value="Trypsin_dom"/>
</dbReference>
<dbReference type="STRING" id="2903.R1BZG6"/>
<keyword evidence="3" id="KW-1015">Disulfide bond</keyword>
<evidence type="ECO:0000259" key="4">
    <source>
        <dbReference type="PROSITE" id="PS50240"/>
    </source>
</evidence>
<dbReference type="GO" id="GO:0004252">
    <property type="term" value="F:serine-type endopeptidase activity"/>
    <property type="evidence" value="ECO:0007669"/>
    <property type="project" value="InterPro"/>
</dbReference>
<dbReference type="Proteomes" id="UP000013827">
    <property type="component" value="Unassembled WGS sequence"/>
</dbReference>
<keyword evidence="6" id="KW-1185">Reference proteome</keyword>
<dbReference type="SMART" id="SM00020">
    <property type="entry name" value="Tryp_SPc"/>
    <property type="match status" value="1"/>
</dbReference>
<dbReference type="PROSITE" id="PS00134">
    <property type="entry name" value="TRYPSIN_HIS"/>
    <property type="match status" value="1"/>
</dbReference>
<dbReference type="PANTHER" id="PTHR24264:SF83">
    <property type="entry name" value="COMPLEMENT FACTOR I"/>
    <property type="match status" value="1"/>
</dbReference>
<reference evidence="5" key="2">
    <citation type="submission" date="2024-10" db="UniProtKB">
        <authorList>
            <consortium name="EnsemblProtists"/>
        </authorList>
    </citation>
    <scope>IDENTIFICATION</scope>
</reference>
<dbReference type="SUPFAM" id="SSF50494">
    <property type="entry name" value="Trypsin-like serine proteases"/>
    <property type="match status" value="1"/>
</dbReference>
<dbReference type="KEGG" id="ehx:EMIHUDRAFT_211212"/>
<evidence type="ECO:0000256" key="2">
    <source>
        <dbReference type="ARBA" id="ARBA00022801"/>
    </source>
</evidence>
<dbReference type="PaxDb" id="2903-EOD15658"/>
<name>A0A0D3IWM3_EMIH1</name>